<evidence type="ECO:0000313" key="2">
    <source>
        <dbReference type="EMBL" id="EBM5894013.1"/>
    </source>
</evidence>
<feature type="transmembrane region" description="Helical" evidence="1">
    <location>
        <begin position="53"/>
        <end position="76"/>
    </location>
</feature>
<feature type="non-terminal residue" evidence="2">
    <location>
        <position position="1"/>
    </location>
</feature>
<sequence>FSKYIRTTTLNTQCVYSKIALYAVTAVSFIVFIYSYFFGAGSIYSYIQNETMRILLSFVVTVLLFIPNIILSKYIIFTPILEIGRSTLVLCGTEQLIKTLIYSTFNMFGMPVYLHNPVDTIVYTLICLLISYFTTIKAYNYLYNKKQAL</sequence>
<keyword evidence="1" id="KW-1133">Transmembrane helix</keyword>
<dbReference type="EMBL" id="AAGDBY010000040">
    <property type="protein sequence ID" value="EBM5894013.1"/>
    <property type="molecule type" value="Genomic_DNA"/>
</dbReference>
<accession>A0A5T6N4G3</accession>
<comment type="caution">
    <text evidence="2">The sequence shown here is derived from an EMBL/GenBank/DDBJ whole genome shotgun (WGS) entry which is preliminary data.</text>
</comment>
<dbReference type="AlphaFoldDB" id="A0A5T6N4G3"/>
<gene>
    <name evidence="2" type="ORF">D1E52_23225</name>
</gene>
<protein>
    <submittedName>
        <fullName evidence="2">Uncharacterized protein</fullName>
    </submittedName>
</protein>
<keyword evidence="1" id="KW-0472">Membrane</keyword>
<feature type="transmembrane region" description="Helical" evidence="1">
    <location>
        <begin position="96"/>
        <end position="114"/>
    </location>
</feature>
<feature type="transmembrane region" description="Helical" evidence="1">
    <location>
        <begin position="21"/>
        <end position="47"/>
    </location>
</feature>
<reference evidence="2" key="1">
    <citation type="submission" date="2018-08" db="EMBL/GenBank/DDBJ databases">
        <authorList>
            <consortium name="PulseNet: The National Subtyping Network for Foodborne Disease Surveillance"/>
            <person name="Tarr C.L."/>
            <person name="Trees E."/>
            <person name="Katz L.S."/>
            <person name="Carleton-Romer H.A."/>
            <person name="Stroika S."/>
            <person name="Kucerova Z."/>
            <person name="Roache K.F."/>
            <person name="Sabol A.L."/>
            <person name="Besser J."/>
            <person name="Gerner-Smidt P."/>
        </authorList>
    </citation>
    <scope>NUCLEOTIDE SEQUENCE</scope>
    <source>
        <strain evidence="2">PNUSAS049162</strain>
    </source>
</reference>
<organism evidence="2">
    <name type="scientific">Salmonella enterica</name>
    <name type="common">Salmonella choleraesuis</name>
    <dbReference type="NCBI Taxonomy" id="28901"/>
    <lineage>
        <taxon>Bacteria</taxon>
        <taxon>Pseudomonadati</taxon>
        <taxon>Pseudomonadota</taxon>
        <taxon>Gammaproteobacteria</taxon>
        <taxon>Enterobacterales</taxon>
        <taxon>Enterobacteriaceae</taxon>
        <taxon>Salmonella</taxon>
    </lineage>
</organism>
<name>A0A5T6N4G3_SALER</name>
<keyword evidence="1" id="KW-0812">Transmembrane</keyword>
<evidence type="ECO:0000256" key="1">
    <source>
        <dbReference type="SAM" id="Phobius"/>
    </source>
</evidence>
<feature type="transmembrane region" description="Helical" evidence="1">
    <location>
        <begin position="120"/>
        <end position="142"/>
    </location>
</feature>
<proteinExistence type="predicted"/>